<evidence type="ECO:0000256" key="5">
    <source>
        <dbReference type="ARBA" id="ARBA00022552"/>
    </source>
</evidence>
<dbReference type="PANTHER" id="PTHR13305">
    <property type="entry name" value="RIBOSOME BIOGENESIS PROTEIN NOP10"/>
    <property type="match status" value="1"/>
</dbReference>
<keyword evidence="6 7" id="KW-0687">Ribonucleoprotein</keyword>
<dbReference type="PANTHER" id="PTHR13305:SF0">
    <property type="entry name" value="H_ACA RIBONUCLEOPROTEIN COMPLEX SUBUNIT 3"/>
    <property type="match status" value="1"/>
</dbReference>
<evidence type="ECO:0000256" key="3">
    <source>
        <dbReference type="ARBA" id="ARBA00018821"/>
    </source>
</evidence>
<comment type="function">
    <text evidence="1 7">Involved in ribosome biogenesis; more specifically in 18S rRNA pseudouridylation and in cleavage of pre-rRNA.</text>
</comment>
<evidence type="ECO:0000256" key="4">
    <source>
        <dbReference type="ARBA" id="ARBA00022517"/>
    </source>
</evidence>
<dbReference type="InterPro" id="IPR036756">
    <property type="entry name" value="H/ACA_rnp_Nop10_sf"/>
</dbReference>
<evidence type="ECO:0000256" key="2">
    <source>
        <dbReference type="ARBA" id="ARBA00009462"/>
    </source>
</evidence>
<dbReference type="Proteomes" id="UP000510821">
    <property type="component" value="Chromosome"/>
</dbReference>
<proteinExistence type="inferred from homology"/>
<dbReference type="GO" id="GO:1990904">
    <property type="term" value="C:ribonucleoprotein complex"/>
    <property type="evidence" value="ECO:0007669"/>
    <property type="project" value="UniProtKB-KW"/>
</dbReference>
<dbReference type="KEGG" id="flt:Sv326_0931"/>
<evidence type="ECO:0000313" key="8">
    <source>
        <dbReference type="EMBL" id="QLJ53106.1"/>
    </source>
</evidence>
<evidence type="ECO:0000256" key="6">
    <source>
        <dbReference type="ARBA" id="ARBA00023274"/>
    </source>
</evidence>
<dbReference type="SUPFAM" id="SSF144210">
    <property type="entry name" value="Nop10-like SnoRNP"/>
    <property type="match status" value="1"/>
</dbReference>
<dbReference type="NCBIfam" id="NF009623">
    <property type="entry name" value="PRK13130.1"/>
    <property type="match status" value="1"/>
</dbReference>
<sequence length="54" mass="6158">MEKLKKCARCGLYTMKDKCPKCGETTCTAHPPKFSPEDRYGAYRRRAKFGEGVL</sequence>
<dbReference type="AlphaFoldDB" id="A0A7D5XLW9"/>
<evidence type="ECO:0000313" key="9">
    <source>
        <dbReference type="Proteomes" id="UP000510821"/>
    </source>
</evidence>
<dbReference type="Pfam" id="PF04135">
    <property type="entry name" value="Nop10p"/>
    <property type="match status" value="1"/>
</dbReference>
<dbReference type="EMBL" id="CP058998">
    <property type="protein sequence ID" value="QLJ53106.1"/>
    <property type="molecule type" value="Genomic_DNA"/>
</dbReference>
<organism evidence="8 9">
    <name type="scientific">Fermentimicrarchaeum limneticum</name>
    <dbReference type="NCBI Taxonomy" id="2795018"/>
    <lineage>
        <taxon>Archaea</taxon>
        <taxon>Candidatus Micrarchaeota</taxon>
        <taxon>Candidatus Fermentimicrarchaeales</taxon>
        <taxon>Candidatus Fermentimicrarchaeaceae</taxon>
        <taxon>Candidatus Fermentimicrarchaeum</taxon>
    </lineage>
</organism>
<dbReference type="InterPro" id="IPR023532">
    <property type="entry name" value="Nop10_arc-typ"/>
</dbReference>
<dbReference type="GO" id="GO:0030515">
    <property type="term" value="F:snoRNA binding"/>
    <property type="evidence" value="ECO:0007669"/>
    <property type="project" value="InterPro"/>
</dbReference>
<dbReference type="InterPro" id="IPR007264">
    <property type="entry name" value="H/ACA_rnp_Nop10"/>
</dbReference>
<dbReference type="GO" id="GO:0001522">
    <property type="term" value="P:pseudouridine synthesis"/>
    <property type="evidence" value="ECO:0007669"/>
    <property type="project" value="InterPro"/>
</dbReference>
<keyword evidence="4 7" id="KW-0690">Ribosome biogenesis</keyword>
<dbReference type="GO" id="GO:0006364">
    <property type="term" value="P:rRNA processing"/>
    <property type="evidence" value="ECO:0007669"/>
    <property type="project" value="UniProtKB-UniRule"/>
</dbReference>
<keyword evidence="5 7" id="KW-0698">rRNA processing</keyword>
<comment type="similarity">
    <text evidence="2 7">Belongs to the NOP10 family.</text>
</comment>
<dbReference type="Gene3D" id="2.20.28.40">
    <property type="entry name" value="H/ACA ribonucleoprotein complex, subunit Nop10"/>
    <property type="match status" value="1"/>
</dbReference>
<dbReference type="HAMAP" id="MF_00803">
    <property type="entry name" value="Nop10"/>
    <property type="match status" value="1"/>
</dbReference>
<evidence type="ECO:0000256" key="1">
    <source>
        <dbReference type="ARBA" id="ARBA00002325"/>
    </source>
</evidence>
<accession>A0A7D5XLW9</accession>
<reference evidence="9" key="1">
    <citation type="submission" date="2020-07" db="EMBL/GenBank/DDBJ databases">
        <title>Metabolic diversity and evolutionary history of the archaeal phylum ###Micrarchaeota### uncovered from a freshwater lake metagenome.</title>
        <authorList>
            <person name="Kadnikov V.V."/>
            <person name="Savvichev A.S."/>
            <person name="Mardanov A.V."/>
            <person name="Beletsky A.V."/>
            <person name="Chupakov A.V."/>
            <person name="Kokryatskaya N.M."/>
            <person name="Pimenov N.V."/>
            <person name="Ravin N.V."/>
        </authorList>
    </citation>
    <scope>NUCLEOTIDE SEQUENCE [LARGE SCALE GENOMIC DNA]</scope>
</reference>
<name>A0A7D5XLW9_FERL1</name>
<evidence type="ECO:0000256" key="7">
    <source>
        <dbReference type="HAMAP-Rule" id="MF_00803"/>
    </source>
</evidence>
<protein>
    <recommendedName>
        <fullName evidence="3 7">Ribosome biogenesis protein Nop10</fullName>
    </recommendedName>
</protein>
<gene>
    <name evidence="7" type="primary">nop10</name>
    <name evidence="8" type="ORF">Sv326_0931</name>
</gene>